<accession>A0A397JS22</accession>
<name>A0A397JS22_9GLOM</name>
<feature type="transmembrane region" description="Helical" evidence="1">
    <location>
        <begin position="6"/>
        <end position="25"/>
    </location>
</feature>
<sequence length="83" mass="9985">MRKNDNNDNVILLTHFYFFLYSLFLRRTYIFDKCKPGEGFERNCNDHKGNRTDIIKISIATILFFIKKKRLLLLFKRVANIIP</sequence>
<evidence type="ECO:0000256" key="1">
    <source>
        <dbReference type="SAM" id="Phobius"/>
    </source>
</evidence>
<proteinExistence type="predicted"/>
<keyword evidence="3" id="KW-1185">Reference proteome</keyword>
<dbReference type="AlphaFoldDB" id="A0A397JS22"/>
<organism evidence="2 3">
    <name type="scientific">Diversispora epigaea</name>
    <dbReference type="NCBI Taxonomy" id="1348612"/>
    <lineage>
        <taxon>Eukaryota</taxon>
        <taxon>Fungi</taxon>
        <taxon>Fungi incertae sedis</taxon>
        <taxon>Mucoromycota</taxon>
        <taxon>Glomeromycotina</taxon>
        <taxon>Glomeromycetes</taxon>
        <taxon>Diversisporales</taxon>
        <taxon>Diversisporaceae</taxon>
        <taxon>Diversispora</taxon>
    </lineage>
</organism>
<keyword evidence="1" id="KW-0812">Transmembrane</keyword>
<keyword evidence="1" id="KW-1133">Transmembrane helix</keyword>
<comment type="caution">
    <text evidence="2">The sequence shown here is derived from an EMBL/GenBank/DDBJ whole genome shotgun (WGS) entry which is preliminary data.</text>
</comment>
<keyword evidence="1" id="KW-0472">Membrane</keyword>
<gene>
    <name evidence="2" type="ORF">Glove_12g34</name>
</gene>
<evidence type="ECO:0000313" key="3">
    <source>
        <dbReference type="Proteomes" id="UP000266861"/>
    </source>
</evidence>
<reference evidence="2 3" key="1">
    <citation type="submission" date="2018-08" db="EMBL/GenBank/DDBJ databases">
        <title>Genome and evolution of the arbuscular mycorrhizal fungus Diversispora epigaea (formerly Glomus versiforme) and its bacterial endosymbionts.</title>
        <authorList>
            <person name="Sun X."/>
            <person name="Fei Z."/>
            <person name="Harrison M."/>
        </authorList>
    </citation>
    <scope>NUCLEOTIDE SEQUENCE [LARGE SCALE GENOMIC DNA]</scope>
    <source>
        <strain evidence="2 3">IT104</strain>
    </source>
</reference>
<evidence type="ECO:0000313" key="2">
    <source>
        <dbReference type="EMBL" id="RHZ89688.1"/>
    </source>
</evidence>
<protein>
    <submittedName>
        <fullName evidence="2">Uncharacterized protein</fullName>
    </submittedName>
</protein>
<dbReference type="EMBL" id="PQFF01000010">
    <property type="protein sequence ID" value="RHZ89688.1"/>
    <property type="molecule type" value="Genomic_DNA"/>
</dbReference>
<dbReference type="Proteomes" id="UP000266861">
    <property type="component" value="Unassembled WGS sequence"/>
</dbReference>